<gene>
    <name evidence="7" type="ORF">METZ01_LOCUS174550</name>
</gene>
<keyword evidence="5" id="KW-0408">Iron</keyword>
<dbReference type="PROSITE" id="PS00086">
    <property type="entry name" value="CYTOCHROME_P450"/>
    <property type="match status" value="1"/>
</dbReference>
<evidence type="ECO:0000256" key="5">
    <source>
        <dbReference type="ARBA" id="ARBA00023004"/>
    </source>
</evidence>
<protein>
    <recommendedName>
        <fullName evidence="8">Cytochrome P450</fullName>
    </recommendedName>
</protein>
<keyword evidence="3" id="KW-0479">Metal-binding</keyword>
<dbReference type="InterPro" id="IPR036396">
    <property type="entry name" value="Cyt_P450_sf"/>
</dbReference>
<evidence type="ECO:0000256" key="2">
    <source>
        <dbReference type="ARBA" id="ARBA00022617"/>
    </source>
</evidence>
<dbReference type="GO" id="GO:0006707">
    <property type="term" value="P:cholesterol catabolic process"/>
    <property type="evidence" value="ECO:0007669"/>
    <property type="project" value="TreeGrafter"/>
</dbReference>
<evidence type="ECO:0000256" key="1">
    <source>
        <dbReference type="ARBA" id="ARBA00010617"/>
    </source>
</evidence>
<dbReference type="AlphaFoldDB" id="A0A382C6J1"/>
<dbReference type="Pfam" id="PF00067">
    <property type="entry name" value="p450"/>
    <property type="match status" value="1"/>
</dbReference>
<dbReference type="PANTHER" id="PTHR46696:SF4">
    <property type="entry name" value="BIOTIN BIOSYNTHESIS CYTOCHROME P450"/>
    <property type="match status" value="1"/>
</dbReference>
<sequence>MPITDGHELISPHAYAEHGPPHDLWTRLRVESPVHYCEPEGFEPFWAITKHVDICEISTQPERFISEPGITVLTDSQRQALDTSAFAAMRVIIQMDPPEHRAVRKVASPVFTPLAIRALDEEMERSARELVDELAGKSGEGECDFATDVATAHPLRVLSHMLGVPREQEPDILRLTNQLFALDDPELQRKGDDRQQAIMELGLELYEMFDKIIQDRRAHPREDLASILANGTVDGEPLGMMETVGYYLIVFSAGHDTTKNALAGGMQAFLEHPDELHRLQAHPELVDRAVEEVVRWTSPVNYMKRTAVEDAVIGGQRISDGDCLVMFYGSANRDADEFEEPFRFRIDREKNRHLGFGIGEHFCLGANMARRSQRALWLELSRRL</sequence>
<dbReference type="GO" id="GO:0005506">
    <property type="term" value="F:iron ion binding"/>
    <property type="evidence" value="ECO:0007669"/>
    <property type="project" value="InterPro"/>
</dbReference>
<name>A0A382C6J1_9ZZZZ</name>
<keyword evidence="2" id="KW-0349">Heme</keyword>
<evidence type="ECO:0000313" key="7">
    <source>
        <dbReference type="EMBL" id="SVB21696.1"/>
    </source>
</evidence>
<comment type="similarity">
    <text evidence="1">Belongs to the cytochrome P450 family.</text>
</comment>
<accession>A0A382C6J1</accession>
<dbReference type="EMBL" id="UINC01033045">
    <property type="protein sequence ID" value="SVB21696.1"/>
    <property type="molecule type" value="Genomic_DNA"/>
</dbReference>
<evidence type="ECO:0000256" key="6">
    <source>
        <dbReference type="ARBA" id="ARBA00023033"/>
    </source>
</evidence>
<evidence type="ECO:0000256" key="3">
    <source>
        <dbReference type="ARBA" id="ARBA00022723"/>
    </source>
</evidence>
<proteinExistence type="inferred from homology"/>
<keyword evidence="6" id="KW-0503">Monooxygenase</keyword>
<dbReference type="InterPro" id="IPR017972">
    <property type="entry name" value="Cyt_P450_CS"/>
</dbReference>
<dbReference type="GO" id="GO:0020037">
    <property type="term" value="F:heme binding"/>
    <property type="evidence" value="ECO:0007669"/>
    <property type="project" value="InterPro"/>
</dbReference>
<dbReference type="SUPFAM" id="SSF48264">
    <property type="entry name" value="Cytochrome P450"/>
    <property type="match status" value="1"/>
</dbReference>
<feature type="non-terminal residue" evidence="7">
    <location>
        <position position="384"/>
    </location>
</feature>
<reference evidence="7" key="1">
    <citation type="submission" date="2018-05" db="EMBL/GenBank/DDBJ databases">
        <authorList>
            <person name="Lanie J.A."/>
            <person name="Ng W.-L."/>
            <person name="Kazmierczak K.M."/>
            <person name="Andrzejewski T.M."/>
            <person name="Davidsen T.M."/>
            <person name="Wayne K.J."/>
            <person name="Tettelin H."/>
            <person name="Glass J.I."/>
            <person name="Rusch D."/>
            <person name="Podicherti R."/>
            <person name="Tsui H.-C.T."/>
            <person name="Winkler M.E."/>
        </authorList>
    </citation>
    <scope>NUCLEOTIDE SEQUENCE</scope>
</reference>
<dbReference type="PANTHER" id="PTHR46696">
    <property type="entry name" value="P450, PUTATIVE (EUROFUNG)-RELATED"/>
    <property type="match status" value="1"/>
</dbReference>
<evidence type="ECO:0008006" key="8">
    <source>
        <dbReference type="Google" id="ProtNLM"/>
    </source>
</evidence>
<evidence type="ECO:0000256" key="4">
    <source>
        <dbReference type="ARBA" id="ARBA00023002"/>
    </source>
</evidence>
<dbReference type="Gene3D" id="1.10.630.10">
    <property type="entry name" value="Cytochrome P450"/>
    <property type="match status" value="1"/>
</dbReference>
<dbReference type="CDD" id="cd11033">
    <property type="entry name" value="CYP142-like"/>
    <property type="match status" value="1"/>
</dbReference>
<organism evidence="7">
    <name type="scientific">marine metagenome</name>
    <dbReference type="NCBI Taxonomy" id="408172"/>
    <lineage>
        <taxon>unclassified sequences</taxon>
        <taxon>metagenomes</taxon>
        <taxon>ecological metagenomes</taxon>
    </lineage>
</organism>
<dbReference type="GO" id="GO:0008395">
    <property type="term" value="F:steroid hydroxylase activity"/>
    <property type="evidence" value="ECO:0007669"/>
    <property type="project" value="TreeGrafter"/>
</dbReference>
<dbReference type="InterPro" id="IPR002397">
    <property type="entry name" value="Cyt_P450_B"/>
</dbReference>
<keyword evidence="4" id="KW-0560">Oxidoreductase</keyword>
<dbReference type="PRINTS" id="PR00359">
    <property type="entry name" value="BP450"/>
</dbReference>
<dbReference type="InterPro" id="IPR001128">
    <property type="entry name" value="Cyt_P450"/>
</dbReference>
<dbReference type="GO" id="GO:0036199">
    <property type="term" value="F:cholest-4-en-3-one 26-monooxygenase activity"/>
    <property type="evidence" value="ECO:0007669"/>
    <property type="project" value="TreeGrafter"/>
</dbReference>
<dbReference type="FunFam" id="1.10.630.10:FF:000018">
    <property type="entry name" value="Cytochrome P450 monooxygenase"/>
    <property type="match status" value="1"/>
</dbReference>